<dbReference type="PROSITE" id="PS00903">
    <property type="entry name" value="CYT_DCMP_DEAMINASES_1"/>
    <property type="match status" value="1"/>
</dbReference>
<dbReference type="InterPro" id="IPR016192">
    <property type="entry name" value="APOBEC/CMP_deaminase_Zn-bd"/>
</dbReference>
<dbReference type="NCBIfam" id="TIGR01354">
    <property type="entry name" value="cyt_deam_tetra"/>
    <property type="match status" value="1"/>
</dbReference>
<feature type="binding site" evidence="13">
    <location>
        <position position="76"/>
    </location>
    <ligand>
        <name>Zn(2+)</name>
        <dbReference type="ChEBI" id="CHEBI:29105"/>
        <note>catalytic</note>
    </ligand>
</feature>
<dbReference type="EMBL" id="AP025739">
    <property type="protein sequence ID" value="BDI34492.1"/>
    <property type="molecule type" value="Genomic_DNA"/>
</dbReference>
<feature type="binding site" evidence="13">
    <location>
        <position position="109"/>
    </location>
    <ligand>
        <name>Zn(2+)</name>
        <dbReference type="ChEBI" id="CHEBI:29105"/>
        <note>catalytic</note>
    </ligand>
</feature>
<feature type="binding site" evidence="13">
    <location>
        <position position="112"/>
    </location>
    <ligand>
        <name>Zn(2+)</name>
        <dbReference type="ChEBI" id="CHEBI:29105"/>
        <note>catalytic</note>
    </ligand>
</feature>
<evidence type="ECO:0000256" key="7">
    <source>
        <dbReference type="ARBA" id="ARBA00022801"/>
    </source>
</evidence>
<dbReference type="PROSITE" id="PS51747">
    <property type="entry name" value="CYT_DCMP_DEAMINASES_2"/>
    <property type="match status" value="1"/>
</dbReference>
<dbReference type="PANTHER" id="PTHR11644">
    <property type="entry name" value="CYTIDINE DEAMINASE"/>
    <property type="match status" value="1"/>
</dbReference>
<dbReference type="FunFam" id="3.40.140.10:FF:000008">
    <property type="entry name" value="Cytidine deaminase"/>
    <property type="match status" value="1"/>
</dbReference>
<gene>
    <name evidence="15" type="ORF">CCAX7_65430</name>
</gene>
<keyword evidence="8 13" id="KW-0862">Zinc</keyword>
<sequence length="153" mass="16160">MREQSTMVTDLLQTDIDHAALVHDLKGEIVAAAREAQAAAYAPYSNFPVGAAVLLSDGTIYRGCNIENASFGLTVCAERVAIFNAIADGRMDIVAIALVTTATRLAKPCGACRQVIAEFSQADNPIMIVSTCAGDEICVEPISALLPDNFTLL</sequence>
<evidence type="ECO:0000256" key="3">
    <source>
        <dbReference type="ARBA" id="ARBA00006576"/>
    </source>
</evidence>
<dbReference type="NCBIfam" id="NF004064">
    <property type="entry name" value="PRK05578.1"/>
    <property type="match status" value="1"/>
</dbReference>
<dbReference type="GO" id="GO:0004126">
    <property type="term" value="F:cytidine deaminase activity"/>
    <property type="evidence" value="ECO:0007669"/>
    <property type="project" value="UniProtKB-UniRule"/>
</dbReference>
<keyword evidence="16" id="KW-1185">Reference proteome</keyword>
<dbReference type="KEGG" id="ccot:CCAX7_65430"/>
<dbReference type="InterPro" id="IPR006262">
    <property type="entry name" value="Cyt_deam_tetra"/>
</dbReference>
<evidence type="ECO:0000256" key="6">
    <source>
        <dbReference type="ARBA" id="ARBA00022723"/>
    </source>
</evidence>
<comment type="catalytic activity">
    <reaction evidence="10 14">
        <text>2'-deoxycytidine + H2O + H(+) = 2'-deoxyuridine + NH4(+)</text>
        <dbReference type="Rhea" id="RHEA:13433"/>
        <dbReference type="ChEBI" id="CHEBI:15377"/>
        <dbReference type="ChEBI" id="CHEBI:15378"/>
        <dbReference type="ChEBI" id="CHEBI:15698"/>
        <dbReference type="ChEBI" id="CHEBI:16450"/>
        <dbReference type="ChEBI" id="CHEBI:28938"/>
        <dbReference type="EC" id="3.5.4.5"/>
    </reaction>
</comment>
<evidence type="ECO:0000256" key="13">
    <source>
        <dbReference type="PIRSR" id="PIRSR606262-3"/>
    </source>
</evidence>
<keyword evidence="6 13" id="KW-0479">Metal-binding</keyword>
<name>A0A402CR49_9BACT</name>
<dbReference type="GO" id="GO:0005829">
    <property type="term" value="C:cytosol"/>
    <property type="evidence" value="ECO:0007669"/>
    <property type="project" value="TreeGrafter"/>
</dbReference>
<reference evidence="15 16" key="1">
    <citation type="journal article" date="2019" name="Int. J. Syst. Evol. Microbiol.">
        <title>Capsulimonas corticalis gen. nov., sp. nov., an aerobic capsulated bacterium, of a novel bacterial order, Capsulimonadales ord. nov., of the class Armatimonadia of the phylum Armatimonadetes.</title>
        <authorList>
            <person name="Li J."/>
            <person name="Kudo C."/>
            <person name="Tonouchi A."/>
        </authorList>
    </citation>
    <scope>NUCLEOTIDE SEQUENCE [LARGE SCALE GENOMIC DNA]</scope>
    <source>
        <strain evidence="15 16">AX-7</strain>
    </source>
</reference>
<dbReference type="InterPro" id="IPR050202">
    <property type="entry name" value="Cyt/Deoxycyt_deaminase"/>
</dbReference>
<evidence type="ECO:0000313" key="15">
    <source>
        <dbReference type="EMBL" id="BDI34492.1"/>
    </source>
</evidence>
<evidence type="ECO:0000256" key="10">
    <source>
        <dbReference type="ARBA" id="ARBA00049252"/>
    </source>
</evidence>
<dbReference type="InterPro" id="IPR016193">
    <property type="entry name" value="Cytidine_deaminase-like"/>
</dbReference>
<evidence type="ECO:0000313" key="16">
    <source>
        <dbReference type="Proteomes" id="UP000287394"/>
    </source>
</evidence>
<dbReference type="SUPFAM" id="SSF53927">
    <property type="entry name" value="Cytidine deaminase-like"/>
    <property type="match status" value="1"/>
</dbReference>
<keyword evidence="7 14" id="KW-0378">Hydrolase</keyword>
<dbReference type="GO" id="GO:0055086">
    <property type="term" value="P:nucleobase-containing small molecule metabolic process"/>
    <property type="evidence" value="ECO:0007669"/>
    <property type="project" value="UniProtKB-ARBA"/>
</dbReference>
<dbReference type="Pfam" id="PF00383">
    <property type="entry name" value="dCMP_cyt_deam_1"/>
    <property type="match status" value="1"/>
</dbReference>
<organism evidence="15 16">
    <name type="scientific">Capsulimonas corticalis</name>
    <dbReference type="NCBI Taxonomy" id="2219043"/>
    <lineage>
        <taxon>Bacteria</taxon>
        <taxon>Bacillati</taxon>
        <taxon>Armatimonadota</taxon>
        <taxon>Armatimonadia</taxon>
        <taxon>Capsulimonadales</taxon>
        <taxon>Capsulimonadaceae</taxon>
        <taxon>Capsulimonas</taxon>
    </lineage>
</organism>
<dbReference type="Gene3D" id="3.40.140.10">
    <property type="entry name" value="Cytidine Deaminase, domain 2"/>
    <property type="match status" value="1"/>
</dbReference>
<evidence type="ECO:0000256" key="8">
    <source>
        <dbReference type="ARBA" id="ARBA00022833"/>
    </source>
</evidence>
<dbReference type="GO" id="GO:0008270">
    <property type="term" value="F:zinc ion binding"/>
    <property type="evidence" value="ECO:0007669"/>
    <property type="project" value="UniProtKB-UniRule"/>
</dbReference>
<evidence type="ECO:0000256" key="1">
    <source>
        <dbReference type="ARBA" id="ARBA00001947"/>
    </source>
</evidence>
<comment type="similarity">
    <text evidence="3 14">Belongs to the cytidine and deoxycytidylate deaminase family.</text>
</comment>
<comment type="function">
    <text evidence="2 14">This enzyme scavenges exogenous and endogenous cytidine and 2'-deoxycytidine for UMP synthesis.</text>
</comment>
<comment type="cofactor">
    <cofactor evidence="1 13 14">
        <name>Zn(2+)</name>
        <dbReference type="ChEBI" id="CHEBI:29105"/>
    </cofactor>
</comment>
<evidence type="ECO:0000256" key="2">
    <source>
        <dbReference type="ARBA" id="ARBA00003949"/>
    </source>
</evidence>
<dbReference type="GO" id="GO:0072527">
    <property type="term" value="P:pyrimidine-containing compound metabolic process"/>
    <property type="evidence" value="ECO:0007669"/>
    <property type="project" value="UniProtKB-ARBA"/>
</dbReference>
<evidence type="ECO:0000256" key="11">
    <source>
        <dbReference type="ARBA" id="ARBA00049558"/>
    </source>
</evidence>
<proteinExistence type="inferred from homology"/>
<dbReference type="EC" id="3.5.4.5" evidence="4 14"/>
<evidence type="ECO:0000256" key="9">
    <source>
        <dbReference type="ARBA" id="ARBA00032005"/>
    </source>
</evidence>
<dbReference type="GO" id="GO:0042802">
    <property type="term" value="F:identical protein binding"/>
    <property type="evidence" value="ECO:0007669"/>
    <property type="project" value="UniProtKB-ARBA"/>
</dbReference>
<comment type="catalytic activity">
    <reaction evidence="11 14">
        <text>cytidine + H2O + H(+) = uridine + NH4(+)</text>
        <dbReference type="Rhea" id="RHEA:16069"/>
        <dbReference type="ChEBI" id="CHEBI:15377"/>
        <dbReference type="ChEBI" id="CHEBI:15378"/>
        <dbReference type="ChEBI" id="CHEBI:16704"/>
        <dbReference type="ChEBI" id="CHEBI:17562"/>
        <dbReference type="ChEBI" id="CHEBI:28938"/>
        <dbReference type="EC" id="3.5.4.5"/>
    </reaction>
</comment>
<dbReference type="PANTHER" id="PTHR11644:SF2">
    <property type="entry name" value="CYTIDINE DEAMINASE"/>
    <property type="match status" value="1"/>
</dbReference>
<dbReference type="Proteomes" id="UP000287394">
    <property type="component" value="Chromosome"/>
</dbReference>
<dbReference type="InterPro" id="IPR002125">
    <property type="entry name" value="CMP_dCMP_dom"/>
</dbReference>
<dbReference type="AlphaFoldDB" id="A0A402CR49"/>
<dbReference type="CDD" id="cd01283">
    <property type="entry name" value="cytidine_deaminase"/>
    <property type="match status" value="1"/>
</dbReference>
<evidence type="ECO:0000256" key="4">
    <source>
        <dbReference type="ARBA" id="ARBA00012783"/>
    </source>
</evidence>
<feature type="active site" description="Proton donor" evidence="12">
    <location>
        <position position="78"/>
    </location>
</feature>
<accession>A0A402CR49</accession>
<dbReference type="RefSeq" id="WP_245992475.1">
    <property type="nucleotide sequence ID" value="NZ_AP025739.1"/>
</dbReference>
<evidence type="ECO:0000256" key="5">
    <source>
        <dbReference type="ARBA" id="ARBA00018266"/>
    </source>
</evidence>
<evidence type="ECO:0000256" key="12">
    <source>
        <dbReference type="PIRSR" id="PIRSR606262-1"/>
    </source>
</evidence>
<dbReference type="FunCoup" id="A0A402CR49">
    <property type="interactions" value="121"/>
</dbReference>
<evidence type="ECO:0000256" key="14">
    <source>
        <dbReference type="RuleBase" id="RU364006"/>
    </source>
</evidence>
<protein>
    <recommendedName>
        <fullName evidence="5 14">Cytidine deaminase</fullName>
        <ecNumber evidence="4 14">3.5.4.5</ecNumber>
    </recommendedName>
    <alternativeName>
        <fullName evidence="9 14">Cytidine aminohydrolase</fullName>
    </alternativeName>
</protein>